<sequence>MRMRDKRIGTFLAAVAATAVLAGCSGGTDEVNGGTPATTTAAPAATTAAPGATAVTMPAADSGAGTGSQADGGGAAGVPRCTSAELTLTLGQGDAGAGSVYRPLVFTNKGSRTCELTGFPGVSYVAGDDGHQVGPAAVMNGPHGPEISMAPGRSSQAQVQFVQVANFDAAVCKPTAVRGLRVYPPGETASMFVPMEGMGCAGDPPGPQLSVQTMTAA</sequence>
<accession>A0A511D9A2</accession>
<dbReference type="EMBL" id="BJVJ01000002">
    <property type="protein sequence ID" value="GEL21390.1"/>
    <property type="molecule type" value="Genomic_DNA"/>
</dbReference>
<proteinExistence type="predicted"/>
<keyword evidence="2" id="KW-0732">Signal</keyword>
<feature type="chain" id="PRO_5038840326" description="DUF4232 domain-containing protein" evidence="2">
    <location>
        <begin position="23"/>
        <end position="217"/>
    </location>
</feature>
<feature type="compositionally biased region" description="Gly residues" evidence="1">
    <location>
        <begin position="64"/>
        <end position="76"/>
    </location>
</feature>
<keyword evidence="5" id="KW-1185">Reference proteome</keyword>
<evidence type="ECO:0000313" key="5">
    <source>
        <dbReference type="Proteomes" id="UP000321685"/>
    </source>
</evidence>
<organism evidence="4 5">
    <name type="scientific">Pseudonocardia sulfidoxydans NBRC 16205</name>
    <dbReference type="NCBI Taxonomy" id="1223511"/>
    <lineage>
        <taxon>Bacteria</taxon>
        <taxon>Bacillati</taxon>
        <taxon>Actinomycetota</taxon>
        <taxon>Actinomycetes</taxon>
        <taxon>Pseudonocardiales</taxon>
        <taxon>Pseudonocardiaceae</taxon>
        <taxon>Pseudonocardia</taxon>
    </lineage>
</organism>
<evidence type="ECO:0000256" key="1">
    <source>
        <dbReference type="SAM" id="MobiDB-lite"/>
    </source>
</evidence>
<dbReference type="OrthoDB" id="3268346at2"/>
<reference evidence="4 5" key="1">
    <citation type="submission" date="2019-07" db="EMBL/GenBank/DDBJ databases">
        <title>Whole genome shotgun sequence of Pseudonocardia sulfidoxydans NBRC 16205.</title>
        <authorList>
            <person name="Hosoyama A."/>
            <person name="Uohara A."/>
            <person name="Ohji S."/>
            <person name="Ichikawa N."/>
        </authorList>
    </citation>
    <scope>NUCLEOTIDE SEQUENCE [LARGE SCALE GENOMIC DNA]</scope>
    <source>
        <strain evidence="4 5">NBRC 16205</strain>
    </source>
</reference>
<dbReference type="Pfam" id="PF14016">
    <property type="entry name" value="DUF4232"/>
    <property type="match status" value="1"/>
</dbReference>
<evidence type="ECO:0000256" key="2">
    <source>
        <dbReference type="SAM" id="SignalP"/>
    </source>
</evidence>
<evidence type="ECO:0000259" key="3">
    <source>
        <dbReference type="Pfam" id="PF14016"/>
    </source>
</evidence>
<comment type="caution">
    <text evidence="4">The sequence shown here is derived from an EMBL/GenBank/DDBJ whole genome shotgun (WGS) entry which is preliminary data.</text>
</comment>
<feature type="region of interest" description="Disordered" evidence="1">
    <location>
        <begin position="56"/>
        <end position="76"/>
    </location>
</feature>
<dbReference type="PROSITE" id="PS51257">
    <property type="entry name" value="PROKAR_LIPOPROTEIN"/>
    <property type="match status" value="1"/>
</dbReference>
<dbReference type="RefSeq" id="WP_147102025.1">
    <property type="nucleotide sequence ID" value="NZ_BJVJ01000002.1"/>
</dbReference>
<gene>
    <name evidence="4" type="ORF">PSU4_03440</name>
</gene>
<dbReference type="AlphaFoldDB" id="A0A511D9A2"/>
<dbReference type="InterPro" id="IPR025326">
    <property type="entry name" value="DUF4232"/>
</dbReference>
<feature type="domain" description="DUF4232" evidence="3">
    <location>
        <begin position="81"/>
        <end position="214"/>
    </location>
</feature>
<protein>
    <recommendedName>
        <fullName evidence="3">DUF4232 domain-containing protein</fullName>
    </recommendedName>
</protein>
<name>A0A511D9A2_9PSEU</name>
<evidence type="ECO:0000313" key="4">
    <source>
        <dbReference type="EMBL" id="GEL21390.1"/>
    </source>
</evidence>
<feature type="signal peptide" evidence="2">
    <location>
        <begin position="1"/>
        <end position="22"/>
    </location>
</feature>
<dbReference type="Proteomes" id="UP000321685">
    <property type="component" value="Unassembled WGS sequence"/>
</dbReference>